<reference evidence="3" key="1">
    <citation type="submission" date="2016-09" db="EMBL/GenBank/DDBJ databases">
        <authorList>
            <person name="Guldener U."/>
        </authorList>
    </citation>
    <scope>NUCLEOTIDE SEQUENCE [LARGE SCALE GENOMIC DNA]</scope>
    <source>
        <strain evidence="3">V64-1</strain>
    </source>
</reference>
<dbReference type="AlphaFoldDB" id="A0A2H3TG03"/>
<dbReference type="Gene3D" id="3.40.50.1580">
    <property type="entry name" value="Nucleoside phosphorylase domain"/>
    <property type="match status" value="1"/>
</dbReference>
<dbReference type="Pfam" id="PF01048">
    <property type="entry name" value="PNP_UDP_1"/>
    <property type="match status" value="1"/>
</dbReference>
<dbReference type="SUPFAM" id="SSF53167">
    <property type="entry name" value="Purine and uridine phosphorylases"/>
    <property type="match status" value="1"/>
</dbReference>
<dbReference type="PANTHER" id="PTHR46082:SF6">
    <property type="entry name" value="AAA+ ATPASE DOMAIN-CONTAINING PROTEIN-RELATED"/>
    <property type="match status" value="1"/>
</dbReference>
<evidence type="ECO:0000259" key="1">
    <source>
        <dbReference type="Pfam" id="PF01048"/>
    </source>
</evidence>
<dbReference type="VEuPathDB" id="FungiDB:FOC1_g10004433"/>
<dbReference type="PANTHER" id="PTHR46082">
    <property type="entry name" value="ATP/GTP-BINDING PROTEIN-RELATED"/>
    <property type="match status" value="1"/>
</dbReference>
<gene>
    <name evidence="2" type="ORF">FRV6_04896</name>
</gene>
<dbReference type="VEuPathDB" id="FungiDB:FOC4_g10000815"/>
<dbReference type="InterPro" id="IPR000845">
    <property type="entry name" value="Nucleoside_phosphorylase_d"/>
</dbReference>
<evidence type="ECO:0000313" key="2">
    <source>
        <dbReference type="EMBL" id="SCO80683.1"/>
    </source>
</evidence>
<dbReference type="InterPro" id="IPR035994">
    <property type="entry name" value="Nucleoside_phosphorylase_sf"/>
</dbReference>
<dbReference type="Proteomes" id="UP000219369">
    <property type="component" value="Unassembled WGS sequence"/>
</dbReference>
<protein>
    <recommendedName>
        <fullName evidence="1">Nucleoside phosphorylase domain-containing protein</fullName>
    </recommendedName>
</protein>
<dbReference type="GO" id="GO:0003824">
    <property type="term" value="F:catalytic activity"/>
    <property type="evidence" value="ECO:0007669"/>
    <property type="project" value="InterPro"/>
</dbReference>
<dbReference type="InterPro" id="IPR053137">
    <property type="entry name" value="NLR-like"/>
</dbReference>
<organism evidence="2 3">
    <name type="scientific">Fusarium oxysporum</name>
    <name type="common">Fusarium vascular wilt</name>
    <dbReference type="NCBI Taxonomy" id="5507"/>
    <lineage>
        <taxon>Eukaryota</taxon>
        <taxon>Fungi</taxon>
        <taxon>Dikarya</taxon>
        <taxon>Ascomycota</taxon>
        <taxon>Pezizomycotina</taxon>
        <taxon>Sordariomycetes</taxon>
        <taxon>Hypocreomycetidae</taxon>
        <taxon>Hypocreales</taxon>
        <taxon>Nectriaceae</taxon>
        <taxon>Fusarium</taxon>
        <taxon>Fusarium oxysporum species complex</taxon>
    </lineage>
</organism>
<sequence length="136" mass="14807">MLATSPPTDRSSFRAAIVCVLPREADAVTLLFDQFWDEANDPYGRTDGDTNTYITGRIGKHNVILSVLPSMGTNSVAAATATMRTSYVGLRLVLIVGVYSGLRRIANMDVFLGDVVVSNSVIQSDYGRQYPMIKLS</sequence>
<dbReference type="OrthoDB" id="1658288at2759"/>
<name>A0A2H3TG03_FUSOX</name>
<dbReference type="EMBL" id="FMJY01000002">
    <property type="protein sequence ID" value="SCO80683.1"/>
    <property type="molecule type" value="Genomic_DNA"/>
</dbReference>
<accession>A0A2H3TG03</accession>
<evidence type="ECO:0000313" key="3">
    <source>
        <dbReference type="Proteomes" id="UP000219369"/>
    </source>
</evidence>
<feature type="domain" description="Nucleoside phosphorylase" evidence="1">
    <location>
        <begin position="15"/>
        <end position="130"/>
    </location>
</feature>
<dbReference type="GO" id="GO:0009116">
    <property type="term" value="P:nucleoside metabolic process"/>
    <property type="evidence" value="ECO:0007669"/>
    <property type="project" value="InterPro"/>
</dbReference>
<dbReference type="VEuPathDB" id="FungiDB:FOMG_15842"/>
<proteinExistence type="predicted"/>
<dbReference type="VEuPathDB" id="FungiDB:FOXG_10137"/>
<dbReference type="VEuPathDB" id="FungiDB:HZS61_002035"/>